<dbReference type="EMBL" id="JANBVO010000059">
    <property type="protein sequence ID" value="KAJ9132272.1"/>
    <property type="molecule type" value="Genomic_DNA"/>
</dbReference>
<feature type="region of interest" description="Disordered" evidence="1">
    <location>
        <begin position="231"/>
        <end position="254"/>
    </location>
</feature>
<comment type="caution">
    <text evidence="2">The sequence shown here is derived from an EMBL/GenBank/DDBJ whole genome shotgun (WGS) entry which is preliminary data.</text>
</comment>
<gene>
    <name evidence="2" type="ORF">NKR23_g11338</name>
</gene>
<organism evidence="2 3">
    <name type="scientific">Pleurostoma richardsiae</name>
    <dbReference type="NCBI Taxonomy" id="41990"/>
    <lineage>
        <taxon>Eukaryota</taxon>
        <taxon>Fungi</taxon>
        <taxon>Dikarya</taxon>
        <taxon>Ascomycota</taxon>
        <taxon>Pezizomycotina</taxon>
        <taxon>Sordariomycetes</taxon>
        <taxon>Sordariomycetidae</taxon>
        <taxon>Calosphaeriales</taxon>
        <taxon>Pleurostomataceae</taxon>
        <taxon>Pleurostoma</taxon>
    </lineage>
</organism>
<protein>
    <submittedName>
        <fullName evidence="2">Uncharacterized protein</fullName>
    </submittedName>
</protein>
<accession>A0AA38RAG8</accession>
<dbReference type="Proteomes" id="UP001174694">
    <property type="component" value="Unassembled WGS sequence"/>
</dbReference>
<dbReference type="AlphaFoldDB" id="A0AA38RAG8"/>
<feature type="compositionally biased region" description="Basic and acidic residues" evidence="1">
    <location>
        <begin position="243"/>
        <end position="253"/>
    </location>
</feature>
<evidence type="ECO:0000256" key="1">
    <source>
        <dbReference type="SAM" id="MobiDB-lite"/>
    </source>
</evidence>
<evidence type="ECO:0000313" key="2">
    <source>
        <dbReference type="EMBL" id="KAJ9132272.1"/>
    </source>
</evidence>
<keyword evidence="3" id="KW-1185">Reference proteome</keyword>
<reference evidence="2" key="1">
    <citation type="submission" date="2022-07" db="EMBL/GenBank/DDBJ databases">
        <title>Fungi with potential for degradation of polypropylene.</title>
        <authorList>
            <person name="Gostincar C."/>
        </authorList>
    </citation>
    <scope>NUCLEOTIDE SEQUENCE</scope>
    <source>
        <strain evidence="2">EXF-13308</strain>
    </source>
</reference>
<name>A0AA38RAG8_9PEZI</name>
<sequence>MARPLQALAATDLIQQLDEADAADMRDIVKDADESLQQAKDKAYALYSMIRDGYDLPLPDYTVAADVVLRDVIARQITVDGNMLIYDWVSPSPIGTCPSWTPDLTDKEEWSRYWLHCWNRASAFGVPEWKARTGSVTVSVDRLTLTATGYDIGRISSLADLPGEGMQTVVDRAWEFAHAVQLVDAEDASLEDDAASPLRHVCDPIDGEIDNLYNLLRDLINVVDVLDPGRRRPELSISGTETNHSEGDQDPPAKDTTPIWNLMTPFGLSQADRAGNYRVDSVTGRCRILSNSTLFRPTRGFLGLTYSRHRVRAGDLVAVLAASGLPHVFRETELGFRMRGSAHVVGVSSGRFVEAMLKTRSDHDIQSFTIV</sequence>
<evidence type="ECO:0000313" key="3">
    <source>
        <dbReference type="Proteomes" id="UP001174694"/>
    </source>
</evidence>
<proteinExistence type="predicted"/>